<reference evidence="1" key="2">
    <citation type="journal article" date="2015" name="Fish Shellfish Immunol.">
        <title>Early steps in the European eel (Anguilla anguilla)-Vibrio vulnificus interaction in the gills: Role of the RtxA13 toxin.</title>
        <authorList>
            <person name="Callol A."/>
            <person name="Pajuelo D."/>
            <person name="Ebbesson L."/>
            <person name="Teles M."/>
            <person name="MacKenzie S."/>
            <person name="Amaro C."/>
        </authorList>
    </citation>
    <scope>NUCLEOTIDE SEQUENCE</scope>
</reference>
<accession>A0A0E9Q198</accession>
<evidence type="ECO:0000313" key="1">
    <source>
        <dbReference type="EMBL" id="JAH09888.1"/>
    </source>
</evidence>
<sequence>MTYVSIPQKCTFQHQLNKKNHTVTLILTNIMQISNGLVLKVVWF</sequence>
<organism evidence="1">
    <name type="scientific">Anguilla anguilla</name>
    <name type="common">European freshwater eel</name>
    <name type="synonym">Muraena anguilla</name>
    <dbReference type="NCBI Taxonomy" id="7936"/>
    <lineage>
        <taxon>Eukaryota</taxon>
        <taxon>Metazoa</taxon>
        <taxon>Chordata</taxon>
        <taxon>Craniata</taxon>
        <taxon>Vertebrata</taxon>
        <taxon>Euteleostomi</taxon>
        <taxon>Actinopterygii</taxon>
        <taxon>Neopterygii</taxon>
        <taxon>Teleostei</taxon>
        <taxon>Anguilliformes</taxon>
        <taxon>Anguillidae</taxon>
        <taxon>Anguilla</taxon>
    </lineage>
</organism>
<reference evidence="1" key="1">
    <citation type="submission" date="2014-11" db="EMBL/GenBank/DDBJ databases">
        <authorList>
            <person name="Amaro Gonzalez C."/>
        </authorList>
    </citation>
    <scope>NUCLEOTIDE SEQUENCE</scope>
</reference>
<dbReference type="EMBL" id="GBXM01098689">
    <property type="protein sequence ID" value="JAH09888.1"/>
    <property type="molecule type" value="Transcribed_RNA"/>
</dbReference>
<proteinExistence type="predicted"/>
<dbReference type="AlphaFoldDB" id="A0A0E9Q198"/>
<protein>
    <submittedName>
        <fullName evidence="1">Uncharacterized protein</fullName>
    </submittedName>
</protein>
<name>A0A0E9Q198_ANGAN</name>